<dbReference type="PANTHER" id="PTHR48025">
    <property type="entry name" value="OS02G0815200 PROTEIN"/>
    <property type="match status" value="1"/>
</dbReference>
<keyword evidence="1 2" id="KW-0694">RNA-binding</keyword>
<dbReference type="Proteomes" id="UP001498398">
    <property type="component" value="Unassembled WGS sequence"/>
</dbReference>
<dbReference type="PANTHER" id="PTHR48025:SF1">
    <property type="entry name" value="RRM DOMAIN-CONTAINING PROTEIN"/>
    <property type="match status" value="1"/>
</dbReference>
<dbReference type="InterPro" id="IPR012677">
    <property type="entry name" value="Nucleotide-bd_a/b_plait_sf"/>
</dbReference>
<name>A0ABR1J9J6_9AGAR</name>
<keyword evidence="6" id="KW-1185">Reference proteome</keyword>
<feature type="compositionally biased region" description="Polar residues" evidence="3">
    <location>
        <begin position="81"/>
        <end position="92"/>
    </location>
</feature>
<evidence type="ECO:0000259" key="4">
    <source>
        <dbReference type="PROSITE" id="PS50102"/>
    </source>
</evidence>
<accession>A0ABR1J9J6</accession>
<feature type="domain" description="RRM" evidence="4">
    <location>
        <begin position="1"/>
        <end position="62"/>
    </location>
</feature>
<evidence type="ECO:0000256" key="3">
    <source>
        <dbReference type="SAM" id="MobiDB-lite"/>
    </source>
</evidence>
<evidence type="ECO:0000256" key="2">
    <source>
        <dbReference type="PROSITE-ProRule" id="PRU00176"/>
    </source>
</evidence>
<dbReference type="InterPro" id="IPR035979">
    <property type="entry name" value="RBD_domain_sf"/>
</dbReference>
<reference evidence="5 6" key="1">
    <citation type="submission" date="2024-01" db="EMBL/GenBank/DDBJ databases">
        <title>A draft genome for the cacao thread blight pathogen Marasmiellus scandens.</title>
        <authorList>
            <person name="Baruah I.K."/>
            <person name="Leung J."/>
            <person name="Bukari Y."/>
            <person name="Amoako-Attah I."/>
            <person name="Meinhardt L.W."/>
            <person name="Bailey B.A."/>
            <person name="Cohen S.P."/>
        </authorList>
    </citation>
    <scope>NUCLEOTIDE SEQUENCE [LARGE SCALE GENOMIC DNA]</scope>
    <source>
        <strain evidence="5 6">GH-19</strain>
    </source>
</reference>
<feature type="region of interest" description="Disordered" evidence="3">
    <location>
        <begin position="79"/>
        <end position="100"/>
    </location>
</feature>
<evidence type="ECO:0000313" key="6">
    <source>
        <dbReference type="Proteomes" id="UP001498398"/>
    </source>
</evidence>
<proteinExistence type="predicted"/>
<dbReference type="InterPro" id="IPR050502">
    <property type="entry name" value="Euk_RNA-bind_prot"/>
</dbReference>
<sequence>MAKCIYPPFSVEEAAVVTDPKGDSRLYGFVTMSSVVEAEKAMKRVHGSSLGGQIITVTKVHPSLLTYPSGPIDRGLGYQPQADTMLTDGTETPQKKTGKRRGHLVTTIKGGINTLRTDFIKLL</sequence>
<organism evidence="5 6">
    <name type="scientific">Marasmiellus scandens</name>
    <dbReference type="NCBI Taxonomy" id="2682957"/>
    <lineage>
        <taxon>Eukaryota</taxon>
        <taxon>Fungi</taxon>
        <taxon>Dikarya</taxon>
        <taxon>Basidiomycota</taxon>
        <taxon>Agaricomycotina</taxon>
        <taxon>Agaricomycetes</taxon>
        <taxon>Agaricomycetidae</taxon>
        <taxon>Agaricales</taxon>
        <taxon>Marasmiineae</taxon>
        <taxon>Omphalotaceae</taxon>
        <taxon>Marasmiellus</taxon>
    </lineage>
</organism>
<evidence type="ECO:0000313" key="5">
    <source>
        <dbReference type="EMBL" id="KAK7450580.1"/>
    </source>
</evidence>
<dbReference type="SUPFAM" id="SSF54928">
    <property type="entry name" value="RNA-binding domain, RBD"/>
    <property type="match status" value="1"/>
</dbReference>
<dbReference type="InterPro" id="IPR000504">
    <property type="entry name" value="RRM_dom"/>
</dbReference>
<dbReference type="EMBL" id="JBANRG010000033">
    <property type="protein sequence ID" value="KAK7450580.1"/>
    <property type="molecule type" value="Genomic_DNA"/>
</dbReference>
<dbReference type="CDD" id="cd00590">
    <property type="entry name" value="RRM_SF"/>
    <property type="match status" value="1"/>
</dbReference>
<protein>
    <recommendedName>
        <fullName evidence="4">RRM domain-containing protein</fullName>
    </recommendedName>
</protein>
<dbReference type="Pfam" id="PF00076">
    <property type="entry name" value="RRM_1"/>
    <property type="match status" value="1"/>
</dbReference>
<comment type="caution">
    <text evidence="5">The sequence shown here is derived from an EMBL/GenBank/DDBJ whole genome shotgun (WGS) entry which is preliminary data.</text>
</comment>
<evidence type="ECO:0000256" key="1">
    <source>
        <dbReference type="ARBA" id="ARBA00022884"/>
    </source>
</evidence>
<dbReference type="Gene3D" id="3.30.70.330">
    <property type="match status" value="1"/>
</dbReference>
<gene>
    <name evidence="5" type="ORF">VKT23_012889</name>
</gene>
<dbReference type="PROSITE" id="PS50102">
    <property type="entry name" value="RRM"/>
    <property type="match status" value="1"/>
</dbReference>